<dbReference type="InterPro" id="IPR000160">
    <property type="entry name" value="GGDEF_dom"/>
</dbReference>
<keyword evidence="3" id="KW-1185">Reference proteome</keyword>
<dbReference type="EMBL" id="JAVDXT010000002">
    <property type="protein sequence ID" value="MDR7377459.1"/>
    <property type="molecule type" value="Genomic_DNA"/>
</dbReference>
<feature type="domain" description="GGDEF" evidence="1">
    <location>
        <begin position="159"/>
        <end position="291"/>
    </location>
</feature>
<dbReference type="InterPro" id="IPR052163">
    <property type="entry name" value="DGC-Regulatory_Protein"/>
</dbReference>
<proteinExistence type="predicted"/>
<dbReference type="Gene3D" id="3.30.70.270">
    <property type="match status" value="1"/>
</dbReference>
<dbReference type="NCBIfam" id="TIGR00254">
    <property type="entry name" value="GGDEF"/>
    <property type="match status" value="1"/>
</dbReference>
<dbReference type="Pfam" id="PF00990">
    <property type="entry name" value="GGDEF"/>
    <property type="match status" value="1"/>
</dbReference>
<dbReference type="PANTHER" id="PTHR46663:SF2">
    <property type="entry name" value="GGDEF DOMAIN-CONTAINING PROTEIN"/>
    <property type="match status" value="1"/>
</dbReference>
<accession>A0ABU2C803</accession>
<dbReference type="Proteomes" id="UP001180487">
    <property type="component" value="Unassembled WGS sequence"/>
</dbReference>
<dbReference type="SMART" id="SM00267">
    <property type="entry name" value="GGDEF"/>
    <property type="match status" value="1"/>
</dbReference>
<protein>
    <submittedName>
        <fullName evidence="2">Diguanylate cyclase (GGDEF)-like protein</fullName>
    </submittedName>
</protein>
<reference evidence="2 3" key="1">
    <citation type="submission" date="2023-07" db="EMBL/GenBank/DDBJ databases">
        <title>Sorghum-associated microbial communities from plants grown in Nebraska, USA.</title>
        <authorList>
            <person name="Schachtman D."/>
        </authorList>
    </citation>
    <scope>NUCLEOTIDE SEQUENCE [LARGE SCALE GENOMIC DNA]</scope>
    <source>
        <strain evidence="2 3">BE313</strain>
    </source>
</reference>
<dbReference type="RefSeq" id="WP_310373122.1">
    <property type="nucleotide sequence ID" value="NZ_JAVDXT010000002.1"/>
</dbReference>
<sequence>MDQPKTSPKTPSGDLTSLVGALEQSQSVRERVEACADILGSAKSDVMQNLVKGAADKAVGLALTNMEQVEGEVQDCADDLHDVNDTLAQGVAELARMEAALAASQQALAASEAALLVAQDAEQQAKREAMHDAATGLPNREHFNSRLVHAIAQAQRHGLTLAVMFFDLDKFKAINDGYGHAAGDSVLQQVADRLLAHCRAEDTVCRNGGDEFLYLLIHPQGRENIGRIAQAVRSAIGKPMEVDGQQLAILASIGISIYPDDGALPDELVHHADLAMYVAKKAQSGVAFFAHTPESQSTT</sequence>
<dbReference type="InterPro" id="IPR029787">
    <property type="entry name" value="Nucleotide_cyclase"/>
</dbReference>
<dbReference type="PROSITE" id="PS50887">
    <property type="entry name" value="GGDEF"/>
    <property type="match status" value="1"/>
</dbReference>
<gene>
    <name evidence="2" type="ORF">J2X19_002138</name>
</gene>
<evidence type="ECO:0000313" key="2">
    <source>
        <dbReference type="EMBL" id="MDR7377459.1"/>
    </source>
</evidence>
<dbReference type="InterPro" id="IPR043128">
    <property type="entry name" value="Rev_trsase/Diguanyl_cyclase"/>
</dbReference>
<evidence type="ECO:0000259" key="1">
    <source>
        <dbReference type="PROSITE" id="PS50887"/>
    </source>
</evidence>
<dbReference type="SUPFAM" id="SSF55073">
    <property type="entry name" value="Nucleotide cyclase"/>
    <property type="match status" value="1"/>
</dbReference>
<comment type="caution">
    <text evidence="2">The sequence shown here is derived from an EMBL/GenBank/DDBJ whole genome shotgun (WGS) entry which is preliminary data.</text>
</comment>
<organism evidence="2 3">
    <name type="scientific">Rhodoferax ferrireducens</name>
    <dbReference type="NCBI Taxonomy" id="192843"/>
    <lineage>
        <taxon>Bacteria</taxon>
        <taxon>Pseudomonadati</taxon>
        <taxon>Pseudomonadota</taxon>
        <taxon>Betaproteobacteria</taxon>
        <taxon>Burkholderiales</taxon>
        <taxon>Comamonadaceae</taxon>
        <taxon>Rhodoferax</taxon>
    </lineage>
</organism>
<dbReference type="PANTHER" id="PTHR46663">
    <property type="entry name" value="DIGUANYLATE CYCLASE DGCT-RELATED"/>
    <property type="match status" value="1"/>
</dbReference>
<dbReference type="CDD" id="cd01949">
    <property type="entry name" value="GGDEF"/>
    <property type="match status" value="1"/>
</dbReference>
<evidence type="ECO:0000313" key="3">
    <source>
        <dbReference type="Proteomes" id="UP001180487"/>
    </source>
</evidence>
<name>A0ABU2C803_9BURK</name>